<name>Q2PY74_9BACT</name>
<evidence type="ECO:0000256" key="4">
    <source>
        <dbReference type="PIRSR" id="PIRSR031924-50"/>
    </source>
</evidence>
<dbReference type="InterPro" id="IPR017850">
    <property type="entry name" value="Alkaline_phosphatase_core_sf"/>
</dbReference>
<dbReference type="GO" id="GO:0004035">
    <property type="term" value="F:alkaline phosphatase activity"/>
    <property type="evidence" value="ECO:0007669"/>
    <property type="project" value="InterPro"/>
</dbReference>
<dbReference type="Pfam" id="PF01663">
    <property type="entry name" value="Phosphodiest"/>
    <property type="match status" value="1"/>
</dbReference>
<accession>Q2PY74</accession>
<dbReference type="GO" id="GO:0046872">
    <property type="term" value="F:metal ion binding"/>
    <property type="evidence" value="ECO:0007669"/>
    <property type="project" value="UniProtKB-KW"/>
</dbReference>
<dbReference type="Gene3D" id="3.40.720.10">
    <property type="entry name" value="Alkaline Phosphatase, subunit A"/>
    <property type="match status" value="1"/>
</dbReference>
<keyword evidence="3" id="KW-0732">Signal</keyword>
<organism evidence="6">
    <name type="scientific">uncultured marine bacterium Ant29B7</name>
    <dbReference type="NCBI Taxonomy" id="360426"/>
    <lineage>
        <taxon>Bacteria</taxon>
        <taxon>environmental samples</taxon>
    </lineage>
</organism>
<sequence>MKVSHWLIPLALATAWPIQSLQAQTQEASTQAPKLVVSIVVDQMRADYLTRFEDLYTGGIQTLMSEGESFINAHYSHAPTYTGPGHATIYTGTDPRFHGIIANDWYDASLKRSVYCVEDDQVTPVGSSSDAHRRSPKNIRSTTWTDELEWATQGKAKVIAFSIKDRGAICAAGHYGDAAYWIDSDAGFVTSSHYMDDLPKWMMRFNRSNAPSSYMTGSWDRLLDVSHYDALAGPDQSDFERVPKGAKSAAFPYDLKAMQSAYNGAFKSTPAGNTLLVDAALVAVKAEGLGQDDITDVLAISFSATDYLGHAMGPRSQEVMDMYLRLDLDLKHLFESLDLLVGKGNYLVTFTADHGASDNPMQAKADGFPAELWAPADLEAELRVLMHQAGIDNDKVLNLSNDQIYLSSREQNLAVAVRNAILGHPAIAEAWTWEEIRLSPDPYAQLRRNGSDKRSGQVFYALKPGHLAYGPTGTTHGSGYHYDSHVPLIFMGKAFNPQAMHNERAYIRDMAPTLSKVIGIASPSACTGNPLWVSPANK</sequence>
<feature type="binding site" evidence="5">
    <location>
        <begin position="164"/>
        <end position="166"/>
    </location>
    <ligand>
        <name>substrate</name>
    </ligand>
</feature>
<proteinExistence type="predicted"/>
<feature type="active site" description="Phosphothreonine intermediate" evidence="4">
    <location>
        <position position="82"/>
    </location>
</feature>
<evidence type="ECO:0000256" key="5">
    <source>
        <dbReference type="PIRSR" id="PIRSR031924-51"/>
    </source>
</evidence>
<dbReference type="PIRSF" id="PIRSF031924">
    <property type="entry name" value="Pi-irrepressible_AP"/>
    <property type="match status" value="1"/>
</dbReference>
<evidence type="ECO:0000256" key="2">
    <source>
        <dbReference type="ARBA" id="ARBA00022723"/>
    </source>
</evidence>
<evidence type="ECO:0000313" key="6">
    <source>
        <dbReference type="EMBL" id="ABC25353.1"/>
    </source>
</evidence>
<reference evidence="6" key="1">
    <citation type="journal article" date="2006" name="Appl. Environ. Microbiol.">
        <title>Comparative genomics of DNA fragments from six Antarctic marine planktonic bacteria.</title>
        <authorList>
            <person name="Grzymski J.J."/>
            <person name="Carter B.J."/>
            <person name="DeLong E.F."/>
            <person name="Feldman R.A."/>
            <person name="Ghadiri A."/>
            <person name="Murray A.E."/>
        </authorList>
    </citation>
    <scope>NUCLEOTIDE SEQUENCE</scope>
</reference>
<evidence type="ECO:0000256" key="1">
    <source>
        <dbReference type="ARBA" id="ARBA00022553"/>
    </source>
</evidence>
<dbReference type="Gene3D" id="3.30.1360.150">
    <property type="match status" value="1"/>
</dbReference>
<dbReference type="InterPro" id="IPR002591">
    <property type="entry name" value="Phosphodiest/P_Trfase"/>
</dbReference>
<dbReference type="PANTHER" id="PTHR10151">
    <property type="entry name" value="ECTONUCLEOTIDE PYROPHOSPHATASE/PHOSPHODIESTERASE"/>
    <property type="match status" value="1"/>
</dbReference>
<keyword evidence="2" id="KW-0479">Metal-binding</keyword>
<feature type="binding site" evidence="5">
    <location>
        <position position="103"/>
    </location>
    <ligand>
        <name>substrate</name>
    </ligand>
</feature>
<dbReference type="AlphaFoldDB" id="Q2PY74"/>
<keyword evidence="1 4" id="KW-0597">Phosphoprotein</keyword>
<dbReference type="InterPro" id="IPR026263">
    <property type="entry name" value="Alkaline_phosphatase_prok"/>
</dbReference>
<dbReference type="SUPFAM" id="SSF53649">
    <property type="entry name" value="Alkaline phosphatase-like"/>
    <property type="match status" value="1"/>
</dbReference>
<evidence type="ECO:0000256" key="3">
    <source>
        <dbReference type="ARBA" id="ARBA00022729"/>
    </source>
</evidence>
<dbReference type="PANTHER" id="PTHR10151:SF120">
    <property type="entry name" value="BIS(5'-ADENOSYL)-TRIPHOSPHATASE"/>
    <property type="match status" value="1"/>
</dbReference>
<protein>
    <submittedName>
        <fullName evidence="6">PI-irrepressible alkaline phosphatase</fullName>
    </submittedName>
</protein>
<dbReference type="CDD" id="cd16016">
    <property type="entry name" value="AP-SPAP"/>
    <property type="match status" value="1"/>
</dbReference>
<dbReference type="EMBL" id="DQ295240">
    <property type="protein sequence ID" value="ABC25353.1"/>
    <property type="molecule type" value="Genomic_DNA"/>
</dbReference>